<dbReference type="RefSeq" id="WP_183525202.1">
    <property type="nucleotide sequence ID" value="NZ_JACIJM010000001.1"/>
</dbReference>
<keyword evidence="8" id="KW-1185">Reference proteome</keyword>
<accession>A0A7W9EWU2</accession>
<comment type="similarity">
    <text evidence="2 4">Belongs to the bacterial solute-binding protein 3 family.</text>
</comment>
<dbReference type="Gene3D" id="3.40.190.10">
    <property type="entry name" value="Periplasmic binding protein-like II"/>
    <property type="match status" value="2"/>
</dbReference>
<keyword evidence="7" id="KW-0456">Lyase</keyword>
<dbReference type="EMBL" id="JACIJM010000001">
    <property type="protein sequence ID" value="MBB5720968.1"/>
    <property type="molecule type" value="Genomic_DNA"/>
</dbReference>
<dbReference type="GO" id="GO:0004664">
    <property type="term" value="F:prephenate dehydratase activity"/>
    <property type="evidence" value="ECO:0007669"/>
    <property type="project" value="UniProtKB-EC"/>
</dbReference>
<reference evidence="7 8" key="1">
    <citation type="submission" date="2020-08" db="EMBL/GenBank/DDBJ databases">
        <title>Genomic Encyclopedia of Type Strains, Phase IV (KMG-IV): sequencing the most valuable type-strain genomes for metagenomic binning, comparative biology and taxonomic classification.</title>
        <authorList>
            <person name="Goeker M."/>
        </authorList>
    </citation>
    <scope>NUCLEOTIDE SEQUENCE [LARGE SCALE GENOMIC DNA]</scope>
    <source>
        <strain evidence="7 8">DSM 101064</strain>
    </source>
</reference>
<dbReference type="PROSITE" id="PS01039">
    <property type="entry name" value="SBP_BACTERIAL_3"/>
    <property type="match status" value="1"/>
</dbReference>
<dbReference type="PANTHER" id="PTHR35936">
    <property type="entry name" value="MEMBRANE-BOUND LYTIC MUREIN TRANSGLYCOSYLASE F"/>
    <property type="match status" value="1"/>
</dbReference>
<dbReference type="SUPFAM" id="SSF53850">
    <property type="entry name" value="Periplasmic binding protein-like II"/>
    <property type="match status" value="1"/>
</dbReference>
<dbReference type="EC" id="4.2.1.51" evidence="7"/>
<feature type="chain" id="PRO_5030527578" evidence="5">
    <location>
        <begin position="21"/>
        <end position="259"/>
    </location>
</feature>
<proteinExistence type="inferred from homology"/>
<evidence type="ECO:0000256" key="3">
    <source>
        <dbReference type="ARBA" id="ARBA00022729"/>
    </source>
</evidence>
<feature type="signal peptide" evidence="5">
    <location>
        <begin position="1"/>
        <end position="20"/>
    </location>
</feature>
<dbReference type="AlphaFoldDB" id="A0A7W9EWU2"/>
<comment type="caution">
    <text evidence="7">The sequence shown here is derived from an EMBL/GenBank/DDBJ whole genome shotgun (WGS) entry which is preliminary data.</text>
</comment>
<protein>
    <submittedName>
        <fullName evidence="7">Cyclohexadienyl dehydratase</fullName>
        <ecNumber evidence="7">4.2.1.51</ecNumber>
        <ecNumber evidence="7">4.2.1.91</ecNumber>
    </submittedName>
</protein>
<dbReference type="SMART" id="SM00062">
    <property type="entry name" value="PBPb"/>
    <property type="match status" value="1"/>
</dbReference>
<comment type="subcellular location">
    <subcellularLocation>
        <location evidence="1">Cell envelope</location>
    </subcellularLocation>
</comment>
<evidence type="ECO:0000313" key="8">
    <source>
        <dbReference type="Proteomes" id="UP000535415"/>
    </source>
</evidence>
<gene>
    <name evidence="7" type="ORF">FHS72_000572</name>
</gene>
<evidence type="ECO:0000256" key="4">
    <source>
        <dbReference type="RuleBase" id="RU003744"/>
    </source>
</evidence>
<dbReference type="PANTHER" id="PTHR35936:SF19">
    <property type="entry name" value="AMINO-ACID-BINDING PROTEIN YXEM-RELATED"/>
    <property type="match status" value="1"/>
</dbReference>
<evidence type="ECO:0000313" key="7">
    <source>
        <dbReference type="EMBL" id="MBB5720968.1"/>
    </source>
</evidence>
<dbReference type="EC" id="4.2.1.91" evidence="7"/>
<dbReference type="InterPro" id="IPR018313">
    <property type="entry name" value="SBP_3_CS"/>
</dbReference>
<sequence>MKFFKIVAATAVLAASTVSATAQSALNDILSEGVLKVGTTGDWNPMTMKDVATNSYTGYDIDVMTELAADLGVEVEFVATDWKTLVSGVTSGQYHITGSASVSPSRAKAAGYSDTYFSLTTVPLTLTENAERFTSWEDLNMADVSVAATLGTTQETQIKEFFPDAEHRIVEAPARDFQEVLVGRADASITSNVEANKLVAQYDQLMIVPVDAGRAPTPIAMLMRQDDQVWINYVNTWITLKQEQGFFDELGVKWQLLAE</sequence>
<evidence type="ECO:0000256" key="2">
    <source>
        <dbReference type="ARBA" id="ARBA00010333"/>
    </source>
</evidence>
<evidence type="ECO:0000256" key="5">
    <source>
        <dbReference type="SAM" id="SignalP"/>
    </source>
</evidence>
<dbReference type="GO" id="GO:0047769">
    <property type="term" value="F:arogenate dehydratase activity"/>
    <property type="evidence" value="ECO:0007669"/>
    <property type="project" value="UniProtKB-EC"/>
</dbReference>
<name>A0A7W9EWU2_9RHOB</name>
<organism evidence="7 8">
    <name type="scientific">Yoonia ponticola</name>
    <dbReference type="NCBI Taxonomy" id="1524255"/>
    <lineage>
        <taxon>Bacteria</taxon>
        <taxon>Pseudomonadati</taxon>
        <taxon>Pseudomonadota</taxon>
        <taxon>Alphaproteobacteria</taxon>
        <taxon>Rhodobacterales</taxon>
        <taxon>Paracoccaceae</taxon>
        <taxon>Yoonia</taxon>
    </lineage>
</organism>
<evidence type="ECO:0000259" key="6">
    <source>
        <dbReference type="SMART" id="SM00062"/>
    </source>
</evidence>
<dbReference type="InterPro" id="IPR001638">
    <property type="entry name" value="Solute-binding_3/MltF_N"/>
</dbReference>
<feature type="domain" description="Solute-binding protein family 3/N-terminal" evidence="6">
    <location>
        <begin position="34"/>
        <end position="258"/>
    </location>
</feature>
<dbReference type="Pfam" id="PF00497">
    <property type="entry name" value="SBP_bac_3"/>
    <property type="match status" value="1"/>
</dbReference>
<evidence type="ECO:0000256" key="1">
    <source>
        <dbReference type="ARBA" id="ARBA00004196"/>
    </source>
</evidence>
<dbReference type="GO" id="GO:0030313">
    <property type="term" value="C:cell envelope"/>
    <property type="evidence" value="ECO:0007669"/>
    <property type="project" value="UniProtKB-SubCell"/>
</dbReference>
<keyword evidence="3 5" id="KW-0732">Signal</keyword>
<dbReference type="Proteomes" id="UP000535415">
    <property type="component" value="Unassembled WGS sequence"/>
</dbReference>